<dbReference type="Gene3D" id="2.40.70.10">
    <property type="entry name" value="Acid Proteases"/>
    <property type="match status" value="2"/>
</dbReference>
<dbReference type="PROSITE" id="PS00141">
    <property type="entry name" value="ASP_PROTEASE"/>
    <property type="match status" value="1"/>
</dbReference>
<dbReference type="InterPro" id="IPR033121">
    <property type="entry name" value="PEPTIDASE_A1"/>
</dbReference>
<dbReference type="InterPro" id="IPR001461">
    <property type="entry name" value="Aspartic_peptidase_A1"/>
</dbReference>
<evidence type="ECO:0000313" key="6">
    <source>
        <dbReference type="EMBL" id="CAD7092996.1"/>
    </source>
</evidence>
<dbReference type="FunFam" id="2.40.70.10:FF:000044">
    <property type="entry name" value="Lysosomal aspartic protease"/>
    <property type="match status" value="1"/>
</dbReference>
<reference evidence="6 7" key="1">
    <citation type="submission" date="2020-11" db="EMBL/GenBank/DDBJ databases">
        <authorList>
            <person name="Wallbank WR R."/>
            <person name="Pardo Diaz C."/>
            <person name="Kozak K."/>
            <person name="Martin S."/>
            <person name="Jiggins C."/>
            <person name="Moest M."/>
            <person name="Warren A I."/>
            <person name="Generalovic N T."/>
            <person name="Byers J.R.P. K."/>
            <person name="Montejo-Kovacevich G."/>
            <person name="Yen C E."/>
        </authorList>
    </citation>
    <scope>NUCLEOTIDE SEQUENCE [LARGE SCALE GENOMIC DNA]</scope>
</reference>
<sequence>MALGGIMPNNELMHACYRDNRNGSQSSKSLVLFNGEEFNINLLRKAKSKPVSDTGRTEDLSNGADVVYYGEISIGTPPQNFVVIFDTGSSNLWVPSAKCSACNVANQYDSSASSTYKPNGESFSILYGSGSTNGFLSTDTVEISGMKISNQTFAEATTLSSNFQGQVFDGLLGLGYGDISSDDNVPNVLYNLYKQGLIPAPIFSFYLNRNEDDKTLGGEIIFGGSHQKYYTGSFTYVPVIKPEQGYWQFKMTGVQVDGYEFCSRGCDTIADSGTSYIVGPADQIESIYEIIGYTGYIDCSEIDSLKPISFKIGRRLFTLEAKDYVLNDGNNNCALGLDVFSSWEGGPEWILGDVFIGKYYTEFDMKNKRVGFATAKKVSTEQKESC</sequence>
<evidence type="ECO:0000313" key="7">
    <source>
        <dbReference type="Proteomes" id="UP000594454"/>
    </source>
</evidence>
<dbReference type="Proteomes" id="UP000594454">
    <property type="component" value="Chromosome 6"/>
</dbReference>
<dbReference type="InParanoid" id="A0A7R8V513"/>
<evidence type="ECO:0000256" key="1">
    <source>
        <dbReference type="ARBA" id="ARBA00007447"/>
    </source>
</evidence>
<dbReference type="InterPro" id="IPR001969">
    <property type="entry name" value="Aspartic_peptidase_AS"/>
</dbReference>
<comment type="similarity">
    <text evidence="1 4">Belongs to the peptidase A1 family.</text>
</comment>
<dbReference type="PANTHER" id="PTHR47966:SF51">
    <property type="entry name" value="BETA-SITE APP-CLEAVING ENZYME, ISOFORM A-RELATED"/>
    <property type="match status" value="1"/>
</dbReference>
<evidence type="ECO:0000259" key="5">
    <source>
        <dbReference type="PROSITE" id="PS51767"/>
    </source>
</evidence>
<keyword evidence="7" id="KW-1185">Reference proteome</keyword>
<dbReference type="GO" id="GO:0005764">
    <property type="term" value="C:lysosome"/>
    <property type="evidence" value="ECO:0007669"/>
    <property type="project" value="TreeGrafter"/>
</dbReference>
<dbReference type="PRINTS" id="PR00792">
    <property type="entry name" value="PEPSIN"/>
</dbReference>
<protein>
    <recommendedName>
        <fullName evidence="5">Peptidase A1 domain-containing protein</fullName>
    </recommendedName>
</protein>
<evidence type="ECO:0000256" key="3">
    <source>
        <dbReference type="PIRSR" id="PIRSR601461-2"/>
    </source>
</evidence>
<feature type="domain" description="Peptidase A1" evidence="5">
    <location>
        <begin position="68"/>
        <end position="373"/>
    </location>
</feature>
<dbReference type="PANTHER" id="PTHR47966">
    <property type="entry name" value="BETA-SITE APP-CLEAVING ENZYME, ISOFORM A-RELATED"/>
    <property type="match status" value="1"/>
</dbReference>
<gene>
    <name evidence="6" type="ORF">HERILL_LOCUS15313</name>
</gene>
<feature type="active site" evidence="2">
    <location>
        <position position="86"/>
    </location>
</feature>
<feature type="disulfide bond" evidence="3">
    <location>
        <begin position="262"/>
        <end position="266"/>
    </location>
</feature>
<evidence type="ECO:0000256" key="2">
    <source>
        <dbReference type="PIRSR" id="PIRSR601461-1"/>
    </source>
</evidence>
<dbReference type="InterPro" id="IPR021109">
    <property type="entry name" value="Peptidase_aspartic_dom_sf"/>
</dbReference>
<dbReference type="OrthoDB" id="771136at2759"/>
<keyword evidence="4" id="KW-0645">Protease</keyword>
<name>A0A7R8V513_HERIL</name>
<keyword evidence="3" id="KW-1015">Disulfide bond</keyword>
<dbReference type="Gene3D" id="2.60.40.1960">
    <property type="match status" value="1"/>
</dbReference>
<dbReference type="GO" id="GO:0004190">
    <property type="term" value="F:aspartic-type endopeptidase activity"/>
    <property type="evidence" value="ECO:0007669"/>
    <property type="project" value="UniProtKB-KW"/>
</dbReference>
<dbReference type="AlphaFoldDB" id="A0A7R8V513"/>
<organism evidence="6 7">
    <name type="scientific">Hermetia illucens</name>
    <name type="common">Black soldier fly</name>
    <dbReference type="NCBI Taxonomy" id="343691"/>
    <lineage>
        <taxon>Eukaryota</taxon>
        <taxon>Metazoa</taxon>
        <taxon>Ecdysozoa</taxon>
        <taxon>Arthropoda</taxon>
        <taxon>Hexapoda</taxon>
        <taxon>Insecta</taxon>
        <taxon>Pterygota</taxon>
        <taxon>Neoptera</taxon>
        <taxon>Endopterygota</taxon>
        <taxon>Diptera</taxon>
        <taxon>Brachycera</taxon>
        <taxon>Stratiomyomorpha</taxon>
        <taxon>Stratiomyidae</taxon>
        <taxon>Hermetiinae</taxon>
        <taxon>Hermetia</taxon>
    </lineage>
</organism>
<evidence type="ECO:0000256" key="4">
    <source>
        <dbReference type="RuleBase" id="RU000454"/>
    </source>
</evidence>
<dbReference type="FunFam" id="2.40.70.10:FF:000149">
    <property type="entry name" value="Uncharacterized protein"/>
    <property type="match status" value="1"/>
</dbReference>
<keyword evidence="4" id="KW-0378">Hydrolase</keyword>
<feature type="disulfide bond" evidence="3">
    <location>
        <begin position="299"/>
        <end position="333"/>
    </location>
</feature>
<dbReference type="GO" id="GO:0006508">
    <property type="term" value="P:proteolysis"/>
    <property type="evidence" value="ECO:0007669"/>
    <property type="project" value="UniProtKB-KW"/>
</dbReference>
<dbReference type="Pfam" id="PF00026">
    <property type="entry name" value="Asp"/>
    <property type="match status" value="1"/>
</dbReference>
<keyword evidence="4" id="KW-0064">Aspartyl protease</keyword>
<dbReference type="SUPFAM" id="SSF50630">
    <property type="entry name" value="Acid proteases"/>
    <property type="match status" value="1"/>
</dbReference>
<accession>A0A7R8V513</accession>
<feature type="active site" evidence="2">
    <location>
        <position position="271"/>
    </location>
</feature>
<dbReference type="PROSITE" id="PS51767">
    <property type="entry name" value="PEPTIDASE_A1"/>
    <property type="match status" value="1"/>
</dbReference>
<dbReference type="EMBL" id="LR899014">
    <property type="protein sequence ID" value="CAD7092996.1"/>
    <property type="molecule type" value="Genomic_DNA"/>
</dbReference>
<proteinExistence type="inferred from homology"/>